<evidence type="ECO:0000313" key="2">
    <source>
        <dbReference type="Proteomes" id="UP001470230"/>
    </source>
</evidence>
<organism evidence="1 2">
    <name type="scientific">Tritrichomonas musculus</name>
    <dbReference type="NCBI Taxonomy" id="1915356"/>
    <lineage>
        <taxon>Eukaryota</taxon>
        <taxon>Metamonada</taxon>
        <taxon>Parabasalia</taxon>
        <taxon>Tritrichomonadida</taxon>
        <taxon>Tritrichomonadidae</taxon>
        <taxon>Tritrichomonas</taxon>
    </lineage>
</organism>
<reference evidence="1 2" key="1">
    <citation type="submission" date="2024-04" db="EMBL/GenBank/DDBJ databases">
        <title>Tritrichomonas musculus Genome.</title>
        <authorList>
            <person name="Alves-Ferreira E."/>
            <person name="Grigg M."/>
            <person name="Lorenzi H."/>
            <person name="Galac M."/>
        </authorList>
    </citation>
    <scope>NUCLEOTIDE SEQUENCE [LARGE SCALE GENOMIC DNA]</scope>
    <source>
        <strain evidence="1 2">EAF2021</strain>
    </source>
</reference>
<sequence>MTIWTLIIEASFRQLKKNPSPIFVALSGMLIKVELKQLKKKVSPIDVTQIGIVIEANFAQLRKHSSIEVTLLGTMIDVKLL</sequence>
<accession>A0ABR2KZS3</accession>
<gene>
    <name evidence="1" type="ORF">M9Y10_014532</name>
</gene>
<evidence type="ECO:0000313" key="1">
    <source>
        <dbReference type="EMBL" id="KAK8896621.1"/>
    </source>
</evidence>
<name>A0ABR2KZS3_9EUKA</name>
<dbReference type="Proteomes" id="UP001470230">
    <property type="component" value="Unassembled WGS sequence"/>
</dbReference>
<dbReference type="EMBL" id="JAPFFF010000002">
    <property type="protein sequence ID" value="KAK8896621.1"/>
    <property type="molecule type" value="Genomic_DNA"/>
</dbReference>
<feature type="non-terminal residue" evidence="1">
    <location>
        <position position="81"/>
    </location>
</feature>
<comment type="caution">
    <text evidence="1">The sequence shown here is derived from an EMBL/GenBank/DDBJ whole genome shotgun (WGS) entry which is preliminary data.</text>
</comment>
<proteinExistence type="predicted"/>
<keyword evidence="2" id="KW-1185">Reference proteome</keyword>
<protein>
    <submittedName>
        <fullName evidence="1">Uncharacterized protein</fullName>
    </submittedName>
</protein>